<gene>
    <name evidence="2" type="primary">ygfZ</name>
    <name evidence="2" type="ORF">AUP74_03110</name>
</gene>
<dbReference type="Gene3D" id="2.40.30.160">
    <property type="match status" value="1"/>
</dbReference>
<feature type="domain" description="GCVT N-terminal" evidence="1">
    <location>
        <begin position="28"/>
        <end position="147"/>
    </location>
</feature>
<dbReference type="EMBL" id="CP014143">
    <property type="protein sequence ID" value="AOS98476.1"/>
    <property type="molecule type" value="Genomic_DNA"/>
</dbReference>
<dbReference type="InterPro" id="IPR045179">
    <property type="entry name" value="YgfZ/GcvT"/>
</dbReference>
<proteinExistence type="predicted"/>
<protein>
    <submittedName>
        <fullName evidence="2">tRNA-modifying protein YgfZ</fullName>
    </submittedName>
</protein>
<dbReference type="STRING" id="1769779.AUP74_03110"/>
<evidence type="ECO:0000313" key="3">
    <source>
        <dbReference type="Proteomes" id="UP000095672"/>
    </source>
</evidence>
<dbReference type="AlphaFoldDB" id="A0A1C9WBF3"/>
<dbReference type="InterPro" id="IPR017703">
    <property type="entry name" value="YgfZ/GCV_T_CS"/>
</dbReference>
<reference evidence="3" key="1">
    <citation type="submission" date="2016-01" db="EMBL/GenBank/DDBJ databases">
        <title>Complete genome sequence of Microbulbifer sp. CCB-MM1, a halophile isolated from Matang Mangrove Forest, Perak.</title>
        <authorList>
            <person name="Moh T.H."/>
            <person name="Dinesh B."/>
            <person name="Lau N.-S."/>
            <person name="Go F."/>
            <person name="Alexander Chong S.-C."/>
        </authorList>
    </citation>
    <scope>NUCLEOTIDE SEQUENCE [LARGE SCALE GENOMIC DNA]</scope>
    <source>
        <strain evidence="3">CCB-MM1</strain>
    </source>
</reference>
<dbReference type="NCBIfam" id="TIGR03317">
    <property type="entry name" value="ygfZ_signature"/>
    <property type="match status" value="1"/>
</dbReference>
<dbReference type="RefSeq" id="WP_083261041.1">
    <property type="nucleotide sequence ID" value="NZ_CP014143.1"/>
</dbReference>
<dbReference type="SUPFAM" id="SSF103025">
    <property type="entry name" value="Folate-binding domain"/>
    <property type="match status" value="1"/>
</dbReference>
<dbReference type="PANTHER" id="PTHR22602">
    <property type="entry name" value="TRANSFERASE CAF17, MITOCHONDRIAL-RELATED"/>
    <property type="match status" value="1"/>
</dbReference>
<dbReference type="InterPro" id="IPR029043">
    <property type="entry name" value="GcvT/YgfZ_C"/>
</dbReference>
<name>A0A1C9WBF3_9GAMM</name>
<dbReference type="InterPro" id="IPR006222">
    <property type="entry name" value="GCVT_N"/>
</dbReference>
<dbReference type="GO" id="GO:0016226">
    <property type="term" value="P:iron-sulfur cluster assembly"/>
    <property type="evidence" value="ECO:0007669"/>
    <property type="project" value="TreeGrafter"/>
</dbReference>
<dbReference type="KEGG" id="micc:AUP74_03110"/>
<sequence length="347" mass="37535">MDRKVWQEFLSGEGAKWEGDRAHFPDAQSDLHLVDLSPLGAVSVHGPDSQKFLQGQLTCDLVNLPDGHGTPGAHCNPKGRMISAFNALKKAQNDILLSLPRDLAPIALAALAKYVVFFKTDLKELTDSHHWLGLQGTDVAARAADLLALPELSHLEPGAAHPFKFDGQEALIHVLNREQVAILVPMEAAPALWKKLSAGATPAGFWHWQQRLISDGVPQLHTETSGIFIPQMLNLHLLGGVNFKKGCYTGQEVVARLQYLGQAKRRMYRARCDAGNLPAPGLSIVEAGSQKNCGEVVIAERSEHGIDLLAVLANSSVAAGSTLELEDGRPVELLELPYDADADPLTD</sequence>
<keyword evidence="3" id="KW-1185">Reference proteome</keyword>
<dbReference type="Proteomes" id="UP000095672">
    <property type="component" value="Chromosome"/>
</dbReference>
<dbReference type="Gene3D" id="3.30.70.1400">
    <property type="entry name" value="Aminomethyltransferase beta-barrel domains"/>
    <property type="match status" value="1"/>
</dbReference>
<dbReference type="OrthoDB" id="9796287at2"/>
<dbReference type="Pfam" id="PF01571">
    <property type="entry name" value="GCV_T"/>
    <property type="match status" value="1"/>
</dbReference>
<evidence type="ECO:0000313" key="2">
    <source>
        <dbReference type="EMBL" id="AOS98476.1"/>
    </source>
</evidence>
<dbReference type="PANTHER" id="PTHR22602:SF0">
    <property type="entry name" value="TRANSFERASE CAF17, MITOCHONDRIAL-RELATED"/>
    <property type="match status" value="1"/>
</dbReference>
<evidence type="ECO:0000259" key="1">
    <source>
        <dbReference type="Pfam" id="PF01571"/>
    </source>
</evidence>
<dbReference type="PATRIC" id="fig|1769779.3.peg.3087"/>
<organism evidence="2 3">
    <name type="scientific">Microbulbifer aggregans</name>
    <dbReference type="NCBI Taxonomy" id="1769779"/>
    <lineage>
        <taxon>Bacteria</taxon>
        <taxon>Pseudomonadati</taxon>
        <taxon>Pseudomonadota</taxon>
        <taxon>Gammaproteobacteria</taxon>
        <taxon>Cellvibrionales</taxon>
        <taxon>Microbulbiferaceae</taxon>
        <taxon>Microbulbifer</taxon>
    </lineage>
</organism>
<dbReference type="SUPFAM" id="SSF101790">
    <property type="entry name" value="Aminomethyltransferase beta-barrel domain"/>
    <property type="match status" value="1"/>
</dbReference>
<dbReference type="Gene3D" id="3.30.70.1630">
    <property type="match status" value="1"/>
</dbReference>
<accession>A0A1C9WBF3</accession>